<dbReference type="PANTHER" id="PTHR43133:SF8">
    <property type="entry name" value="RNA POLYMERASE SIGMA FACTOR HI_1459-RELATED"/>
    <property type="match status" value="1"/>
</dbReference>
<comment type="caution">
    <text evidence="8">The sequence shown here is derived from an EMBL/GenBank/DDBJ whole genome shotgun (WGS) entry which is preliminary data.</text>
</comment>
<proteinExistence type="inferred from homology"/>
<comment type="similarity">
    <text evidence="1">Belongs to the sigma-70 factor family. ECF subfamily.</text>
</comment>
<dbReference type="Pfam" id="PF08281">
    <property type="entry name" value="Sigma70_r4_2"/>
    <property type="match status" value="1"/>
</dbReference>
<dbReference type="GO" id="GO:0003677">
    <property type="term" value="F:DNA binding"/>
    <property type="evidence" value="ECO:0007669"/>
    <property type="project" value="UniProtKB-KW"/>
</dbReference>
<evidence type="ECO:0000259" key="7">
    <source>
        <dbReference type="Pfam" id="PF08281"/>
    </source>
</evidence>
<dbReference type="InterPro" id="IPR036388">
    <property type="entry name" value="WH-like_DNA-bd_sf"/>
</dbReference>
<feature type="region of interest" description="Disordered" evidence="6">
    <location>
        <begin position="1"/>
        <end position="25"/>
    </location>
</feature>
<feature type="compositionally biased region" description="Basic and acidic residues" evidence="6">
    <location>
        <begin position="1"/>
        <end position="19"/>
    </location>
</feature>
<dbReference type="AlphaFoldDB" id="A0A561TT68"/>
<evidence type="ECO:0000256" key="2">
    <source>
        <dbReference type="ARBA" id="ARBA00023015"/>
    </source>
</evidence>
<dbReference type="PANTHER" id="PTHR43133">
    <property type="entry name" value="RNA POLYMERASE ECF-TYPE SIGMA FACTO"/>
    <property type="match status" value="1"/>
</dbReference>
<evidence type="ECO:0000256" key="4">
    <source>
        <dbReference type="ARBA" id="ARBA00023125"/>
    </source>
</evidence>
<keyword evidence="5" id="KW-0804">Transcription</keyword>
<gene>
    <name evidence="8" type="ORF">FHX73_13342</name>
</gene>
<dbReference type="GO" id="GO:0016987">
    <property type="term" value="F:sigma factor activity"/>
    <property type="evidence" value="ECO:0007669"/>
    <property type="project" value="UniProtKB-KW"/>
</dbReference>
<evidence type="ECO:0000256" key="3">
    <source>
        <dbReference type="ARBA" id="ARBA00023082"/>
    </source>
</evidence>
<dbReference type="SUPFAM" id="SSF88659">
    <property type="entry name" value="Sigma3 and sigma4 domains of RNA polymerase sigma factors"/>
    <property type="match status" value="1"/>
</dbReference>
<name>A0A561TT68_9ACTN</name>
<evidence type="ECO:0000313" key="8">
    <source>
        <dbReference type="EMBL" id="TWF90298.1"/>
    </source>
</evidence>
<keyword evidence="9" id="KW-1185">Reference proteome</keyword>
<keyword evidence="4" id="KW-0238">DNA-binding</keyword>
<dbReference type="Gene3D" id="1.10.10.10">
    <property type="entry name" value="Winged helix-like DNA-binding domain superfamily/Winged helix DNA-binding domain"/>
    <property type="match status" value="1"/>
</dbReference>
<feature type="domain" description="RNA polymerase sigma factor 70 region 4 type 2" evidence="7">
    <location>
        <begin position="141"/>
        <end position="191"/>
    </location>
</feature>
<dbReference type="EMBL" id="VIWT01000003">
    <property type="protein sequence ID" value="TWF90298.1"/>
    <property type="molecule type" value="Genomic_DNA"/>
</dbReference>
<reference evidence="8 9" key="1">
    <citation type="submission" date="2019-06" db="EMBL/GenBank/DDBJ databases">
        <title>Sequencing the genomes of 1000 actinobacteria strains.</title>
        <authorList>
            <person name="Klenk H.-P."/>
        </authorList>
    </citation>
    <scope>NUCLEOTIDE SEQUENCE [LARGE SCALE GENOMIC DNA]</scope>
    <source>
        <strain evidence="8 9">DSM 44826</strain>
    </source>
</reference>
<evidence type="ECO:0000256" key="6">
    <source>
        <dbReference type="SAM" id="MobiDB-lite"/>
    </source>
</evidence>
<protein>
    <submittedName>
        <fullName evidence="8">RNA polymerase sigma-70 factor (ECF subfamily)</fullName>
    </submittedName>
</protein>
<dbReference type="GO" id="GO:0006352">
    <property type="term" value="P:DNA-templated transcription initiation"/>
    <property type="evidence" value="ECO:0007669"/>
    <property type="project" value="InterPro"/>
</dbReference>
<evidence type="ECO:0000256" key="1">
    <source>
        <dbReference type="ARBA" id="ARBA00010641"/>
    </source>
</evidence>
<dbReference type="RefSeq" id="WP_170305177.1">
    <property type="nucleotide sequence ID" value="NZ_BAAAMZ010000001.1"/>
</dbReference>
<evidence type="ECO:0000256" key="5">
    <source>
        <dbReference type="ARBA" id="ARBA00023163"/>
    </source>
</evidence>
<dbReference type="InterPro" id="IPR013324">
    <property type="entry name" value="RNA_pol_sigma_r3/r4-like"/>
</dbReference>
<organism evidence="8 9">
    <name type="scientific">Kitasatospora viridis</name>
    <dbReference type="NCBI Taxonomy" id="281105"/>
    <lineage>
        <taxon>Bacteria</taxon>
        <taxon>Bacillati</taxon>
        <taxon>Actinomycetota</taxon>
        <taxon>Actinomycetes</taxon>
        <taxon>Kitasatosporales</taxon>
        <taxon>Streptomycetaceae</taxon>
        <taxon>Kitasatospora</taxon>
    </lineage>
</organism>
<dbReference type="InterPro" id="IPR013249">
    <property type="entry name" value="RNA_pol_sigma70_r4_t2"/>
</dbReference>
<sequence>MTNDRDAPARTRPRIERQTMNDNSGFAPDGARLQLTFEAFCRTHERAWTGFARTQVGAEHGTAAELVQRMKEHLRANWPLALRQEIPAAYAWRLLKEHIAAWLAAQSQPAALQTAAMDAVIGHFCRQARLSLENLPEQIGLLTAILDLPERQRDIMVLSYCLDLSDEEAAGFLGTPAATLRSNRRHARRRLARAIGRPDLAEREDR</sequence>
<evidence type="ECO:0000313" key="9">
    <source>
        <dbReference type="Proteomes" id="UP000317940"/>
    </source>
</evidence>
<dbReference type="Proteomes" id="UP000317940">
    <property type="component" value="Unassembled WGS sequence"/>
</dbReference>
<dbReference type="InterPro" id="IPR039425">
    <property type="entry name" value="RNA_pol_sigma-70-like"/>
</dbReference>
<keyword evidence="3" id="KW-0731">Sigma factor</keyword>
<keyword evidence="2" id="KW-0805">Transcription regulation</keyword>
<accession>A0A561TT68</accession>